<evidence type="ECO:0000313" key="3">
    <source>
        <dbReference type="EMBL" id="MBB3187825.1"/>
    </source>
</evidence>
<evidence type="ECO:0000313" key="4">
    <source>
        <dbReference type="Proteomes" id="UP000544222"/>
    </source>
</evidence>
<accession>A0A7W5DRP0</accession>
<dbReference type="InterPro" id="IPR014347">
    <property type="entry name" value="Tautomerase/MIF_sf"/>
</dbReference>
<reference evidence="3 4" key="1">
    <citation type="submission" date="2020-08" db="EMBL/GenBank/DDBJ databases">
        <title>Genomic Encyclopedia of Type Strains, Phase IV (KMG-IV): sequencing the most valuable type-strain genomes for metagenomic binning, comparative biology and taxonomic classification.</title>
        <authorList>
            <person name="Goeker M."/>
        </authorList>
    </citation>
    <scope>NUCLEOTIDE SEQUENCE [LARGE SCALE GENOMIC DNA]</scope>
    <source>
        <strain evidence="3 4">DSM 27471</strain>
    </source>
</reference>
<gene>
    <name evidence="3" type="ORF">FHX64_002023</name>
</gene>
<feature type="domain" description="4-oxalocrotonate tautomerase-like" evidence="2">
    <location>
        <begin position="2"/>
        <end position="54"/>
    </location>
</feature>
<organism evidence="3 4">
    <name type="scientific">Microbacter margulisiae</name>
    <dbReference type="NCBI Taxonomy" id="1350067"/>
    <lineage>
        <taxon>Bacteria</taxon>
        <taxon>Pseudomonadati</taxon>
        <taxon>Bacteroidota</taxon>
        <taxon>Bacteroidia</taxon>
        <taxon>Bacteroidales</taxon>
        <taxon>Porphyromonadaceae</taxon>
        <taxon>Microbacter</taxon>
    </lineage>
</organism>
<keyword evidence="1 3" id="KW-0413">Isomerase</keyword>
<evidence type="ECO:0000259" key="2">
    <source>
        <dbReference type="Pfam" id="PF01361"/>
    </source>
</evidence>
<dbReference type="NCBIfam" id="NF041920">
    <property type="entry name" value="DmpI"/>
    <property type="match status" value="1"/>
</dbReference>
<dbReference type="EC" id="5.3.2.6" evidence="3"/>
<dbReference type="Proteomes" id="UP000544222">
    <property type="component" value="Unassembled WGS sequence"/>
</dbReference>
<sequence length="63" mass="6760">MPVISVEGSKLTKEQKSELIASLTEVASKIMNVRKEAYIVLIKENDMDNIGVGGIALSGKLAK</sequence>
<dbReference type="RefSeq" id="WP_183413645.1">
    <property type="nucleotide sequence ID" value="NZ_JACHYB010000002.1"/>
</dbReference>
<dbReference type="Gene3D" id="3.30.429.10">
    <property type="entry name" value="Macrophage Migration Inhibitory Factor"/>
    <property type="match status" value="1"/>
</dbReference>
<evidence type="ECO:0000256" key="1">
    <source>
        <dbReference type="ARBA" id="ARBA00023235"/>
    </source>
</evidence>
<dbReference type="InterPro" id="IPR004370">
    <property type="entry name" value="4-OT-like_dom"/>
</dbReference>
<dbReference type="AlphaFoldDB" id="A0A7W5DRP0"/>
<comment type="caution">
    <text evidence="3">The sequence shown here is derived from an EMBL/GenBank/DDBJ whole genome shotgun (WGS) entry which is preliminary data.</text>
</comment>
<name>A0A7W5DRP0_9PORP</name>
<dbReference type="Pfam" id="PF01361">
    <property type="entry name" value="Tautomerase"/>
    <property type="match status" value="1"/>
</dbReference>
<proteinExistence type="predicted"/>
<dbReference type="SUPFAM" id="SSF55331">
    <property type="entry name" value="Tautomerase/MIF"/>
    <property type="match status" value="1"/>
</dbReference>
<dbReference type="EMBL" id="JACHYB010000002">
    <property type="protein sequence ID" value="MBB3187825.1"/>
    <property type="molecule type" value="Genomic_DNA"/>
</dbReference>
<dbReference type="GO" id="GO:0016853">
    <property type="term" value="F:isomerase activity"/>
    <property type="evidence" value="ECO:0007669"/>
    <property type="project" value="UniProtKB-KW"/>
</dbReference>
<protein>
    <submittedName>
        <fullName evidence="3">4-oxalocrotonate tautomerase</fullName>
        <ecNumber evidence="3">5.3.2.6</ecNumber>
    </submittedName>
</protein>
<keyword evidence="4" id="KW-1185">Reference proteome</keyword>